<sequence>MIEVIKRQEKDEMLDHIGMVAGMEGVAVAEHKRSSEKGKMDYIGK</sequence>
<gene>
    <name evidence="1" type="ORF">HMPREF1051_1066</name>
</gene>
<name>I2NN85_NEISI</name>
<evidence type="ECO:0000313" key="1">
    <source>
        <dbReference type="EMBL" id="EIG27296.1"/>
    </source>
</evidence>
<proteinExistence type="predicted"/>
<reference evidence="1 2" key="1">
    <citation type="submission" date="2012-04" db="EMBL/GenBank/DDBJ databases">
        <authorList>
            <person name="Harkins D.M."/>
            <person name="Madupu R."/>
            <person name="Durkin A.S."/>
            <person name="Torralba M."/>
            <person name="Methe B."/>
            <person name="Sutton G.G."/>
            <person name="Nelson K.E."/>
        </authorList>
    </citation>
    <scope>NUCLEOTIDE SEQUENCE [LARGE SCALE GENOMIC DNA]</scope>
    <source>
        <strain evidence="1 2">VK64</strain>
    </source>
</reference>
<dbReference type="Proteomes" id="UP000004473">
    <property type="component" value="Unassembled WGS sequence"/>
</dbReference>
<dbReference type="EMBL" id="AJMT01000137">
    <property type="protein sequence ID" value="EIG27296.1"/>
    <property type="molecule type" value="Genomic_DNA"/>
</dbReference>
<accession>I2NN85</accession>
<evidence type="ECO:0000313" key="2">
    <source>
        <dbReference type="Proteomes" id="UP000004473"/>
    </source>
</evidence>
<comment type="caution">
    <text evidence="1">The sequence shown here is derived from an EMBL/GenBank/DDBJ whole genome shotgun (WGS) entry which is preliminary data.</text>
</comment>
<dbReference type="AlphaFoldDB" id="I2NN85"/>
<organism evidence="1 2">
    <name type="scientific">Neisseria sicca VK64</name>
    <dbReference type="NCBI Taxonomy" id="1095748"/>
    <lineage>
        <taxon>Bacteria</taxon>
        <taxon>Pseudomonadati</taxon>
        <taxon>Pseudomonadota</taxon>
        <taxon>Betaproteobacteria</taxon>
        <taxon>Neisseriales</taxon>
        <taxon>Neisseriaceae</taxon>
        <taxon>Neisseria</taxon>
    </lineage>
</organism>
<protein>
    <submittedName>
        <fullName evidence="1">Uncharacterized protein</fullName>
    </submittedName>
</protein>